<protein>
    <submittedName>
        <fullName evidence="1">Uncharacterized protein</fullName>
    </submittedName>
</protein>
<dbReference type="AlphaFoldDB" id="A0A2W5N5Y6"/>
<evidence type="ECO:0000313" key="2">
    <source>
        <dbReference type="Proteomes" id="UP000249417"/>
    </source>
</evidence>
<gene>
    <name evidence="1" type="ORF">DI551_05660</name>
</gene>
<evidence type="ECO:0000313" key="1">
    <source>
        <dbReference type="EMBL" id="PZQ46165.1"/>
    </source>
</evidence>
<reference evidence="1 2" key="1">
    <citation type="submission" date="2017-08" db="EMBL/GenBank/DDBJ databases">
        <title>Infants hospitalized years apart are colonized by the same room-sourced microbial strains.</title>
        <authorList>
            <person name="Brooks B."/>
            <person name="Olm M.R."/>
            <person name="Firek B.A."/>
            <person name="Baker R."/>
            <person name="Thomas B.C."/>
            <person name="Morowitz M.J."/>
            <person name="Banfield J.F."/>
        </authorList>
    </citation>
    <scope>NUCLEOTIDE SEQUENCE [LARGE SCALE GENOMIC DNA]</scope>
    <source>
        <strain evidence="1">S2_005_002_R2_29</strain>
    </source>
</reference>
<accession>A0A2W5N5Y6</accession>
<sequence length="270" mass="29798">MKNMVIASPILSDQAVISTSESPSGLPGSNLQNMAIKQVWRSLDSMNAWIIAQMPEGGFDLIAVLGHNGSSQCSARVRAADTESNLTASPSYDSGYLPARSHQVGYALPDEVGAMPANHFIHILAAPQSYEFWRIDFNDPNTEYFDAGRLYISKIFQPATNMSYNLQEGIVDPSRVSVTVSGRVSSKKNPKRRYIDLNLDFATEAEMREDSFDIEYSQGVTGDVLIIPDPDAGAYLQKRTIYGRLTALAPTISAAFRIFQKNYRIEEITA</sequence>
<name>A0A2W5N5Y6_9BACT</name>
<comment type="caution">
    <text evidence="1">The sequence shown here is derived from an EMBL/GenBank/DDBJ whole genome shotgun (WGS) entry which is preliminary data.</text>
</comment>
<dbReference type="Proteomes" id="UP000249417">
    <property type="component" value="Unassembled WGS sequence"/>
</dbReference>
<proteinExistence type="predicted"/>
<dbReference type="EMBL" id="QFQB01000031">
    <property type="protein sequence ID" value="PZQ46165.1"/>
    <property type="molecule type" value="Genomic_DNA"/>
</dbReference>
<organism evidence="1 2">
    <name type="scientific">Micavibrio aeruginosavorus</name>
    <dbReference type="NCBI Taxonomy" id="349221"/>
    <lineage>
        <taxon>Bacteria</taxon>
        <taxon>Pseudomonadati</taxon>
        <taxon>Bdellovibrionota</taxon>
        <taxon>Bdellovibrionia</taxon>
        <taxon>Bdellovibrionales</taxon>
        <taxon>Pseudobdellovibrionaceae</taxon>
        <taxon>Micavibrio</taxon>
    </lineage>
</organism>